<dbReference type="RefSeq" id="XP_018321473.2">
    <property type="nucleotide sequence ID" value="XM_018465971.2"/>
</dbReference>
<dbReference type="GO" id="GO:0006325">
    <property type="term" value="P:chromatin organization"/>
    <property type="evidence" value="ECO:0007669"/>
    <property type="project" value="UniProtKB-KW"/>
</dbReference>
<evidence type="ECO:0000256" key="13">
    <source>
        <dbReference type="ARBA" id="ARBA00093543"/>
    </source>
</evidence>
<evidence type="ECO:0000256" key="6">
    <source>
        <dbReference type="ARBA" id="ARBA00022843"/>
    </source>
</evidence>
<dbReference type="AlphaFoldDB" id="A0A1W4WMY1"/>
<evidence type="ECO:0000256" key="4">
    <source>
        <dbReference type="ARBA" id="ARBA00022499"/>
    </source>
</evidence>
<dbReference type="OrthoDB" id="677315at2759"/>
<evidence type="ECO:0000259" key="15">
    <source>
        <dbReference type="Pfam" id="PF13891"/>
    </source>
</evidence>
<keyword evidence="5" id="KW-0597">Phosphoprotein</keyword>
<organism evidence="16 17">
    <name type="scientific">Agrilus planipennis</name>
    <name type="common">Emerald ash borer</name>
    <name type="synonym">Agrilus marcopoli</name>
    <dbReference type="NCBI Taxonomy" id="224129"/>
    <lineage>
        <taxon>Eukaryota</taxon>
        <taxon>Metazoa</taxon>
        <taxon>Ecdysozoa</taxon>
        <taxon>Arthropoda</taxon>
        <taxon>Hexapoda</taxon>
        <taxon>Insecta</taxon>
        <taxon>Pterygota</taxon>
        <taxon>Neoptera</taxon>
        <taxon>Endopterygota</taxon>
        <taxon>Coleoptera</taxon>
        <taxon>Polyphaga</taxon>
        <taxon>Elateriformia</taxon>
        <taxon>Buprestoidea</taxon>
        <taxon>Buprestidae</taxon>
        <taxon>Agrilinae</taxon>
        <taxon>Agrilus</taxon>
    </lineage>
</organism>
<dbReference type="InterPro" id="IPR025927">
    <property type="entry name" value="Znf_KANL2-like"/>
</dbReference>
<keyword evidence="9" id="KW-0539">Nucleus</keyword>
<feature type="compositionally biased region" description="Basic and acidic residues" evidence="14">
    <location>
        <begin position="475"/>
        <end position="494"/>
    </location>
</feature>
<evidence type="ECO:0000256" key="3">
    <source>
        <dbReference type="ARBA" id="ARBA00015508"/>
    </source>
</evidence>
<dbReference type="GeneID" id="108734411"/>
<keyword evidence="8" id="KW-0496">Mitochondrion</keyword>
<feature type="domain" description="KANL2-like probable zinc-finger" evidence="15">
    <location>
        <begin position="40"/>
        <end position="103"/>
    </location>
</feature>
<dbReference type="GO" id="GO:0005634">
    <property type="term" value="C:nucleus"/>
    <property type="evidence" value="ECO:0007669"/>
    <property type="project" value="UniProtKB-SubCell"/>
</dbReference>
<accession>A0A1W4WMY1</accession>
<dbReference type="GO" id="GO:0005739">
    <property type="term" value="C:mitochondrion"/>
    <property type="evidence" value="ECO:0007669"/>
    <property type="project" value="UniProtKB-SubCell"/>
</dbReference>
<feature type="domain" description="KANL2-like probable zinc-finger" evidence="15">
    <location>
        <begin position="342"/>
        <end position="404"/>
    </location>
</feature>
<comment type="function">
    <text evidence="12">Non-catalytic component of the NSL histone acetyltransferase complex, a multiprotein complex that mediates histone H4 acetylation at 'Lys-5'- and 'Lys-8' (H4K5ac and H4K8ac) at transcription start sites and promotes transcription initiation. Required for NSL complex stability and for transcription of intraciliary transport genes in both ciliated and non-ciliated cells by regulating histone H4 acetylation at 'Lys-5'- and 'Lys-12' (H4K5ac and H4K12ac). This is necessary for cilium assembly in ciliated cells and for organization of the microtubule cytoskeleton in non-ciliated cells. Required within the NSL complex to maintain nuclear architecture stability by promoting KAT8-mediated acetylation of lamin LMNA.</text>
</comment>
<evidence type="ECO:0000256" key="5">
    <source>
        <dbReference type="ARBA" id="ARBA00022553"/>
    </source>
</evidence>
<dbReference type="PANTHER" id="PTHR13453:SF1">
    <property type="entry name" value="KAT8 REGULATORY NSL COMPLEX SUBUNIT 2"/>
    <property type="match status" value="1"/>
</dbReference>
<feature type="region of interest" description="Disordered" evidence="14">
    <location>
        <begin position="133"/>
        <end position="162"/>
    </location>
</feature>
<evidence type="ECO:0000256" key="10">
    <source>
        <dbReference type="ARBA" id="ARBA00032947"/>
    </source>
</evidence>
<evidence type="ECO:0000256" key="14">
    <source>
        <dbReference type="SAM" id="MobiDB-lite"/>
    </source>
</evidence>
<name>A0A1W4WMY1_AGRPL</name>
<proteinExistence type="predicted"/>
<dbReference type="STRING" id="224129.A0A1W4WMY1"/>
<protein>
    <recommendedName>
        <fullName evidence="3">KAT8 regulatory NSL complex subunit 2</fullName>
    </recommendedName>
    <alternativeName>
        <fullName evidence="11">NSL complex protein NSL2</fullName>
    </alternativeName>
    <alternativeName>
        <fullName evidence="10">Non-specific lethal 2 homolog</fullName>
    </alternativeName>
</protein>
<evidence type="ECO:0000256" key="2">
    <source>
        <dbReference type="ARBA" id="ARBA00004173"/>
    </source>
</evidence>
<dbReference type="KEGG" id="apln:108734411"/>
<evidence type="ECO:0000256" key="12">
    <source>
        <dbReference type="ARBA" id="ARBA00093359"/>
    </source>
</evidence>
<dbReference type="InterPro" id="IPR026316">
    <property type="entry name" value="NSL2"/>
</dbReference>
<evidence type="ECO:0000256" key="9">
    <source>
        <dbReference type="ARBA" id="ARBA00023242"/>
    </source>
</evidence>
<evidence type="ECO:0000256" key="1">
    <source>
        <dbReference type="ARBA" id="ARBA00004123"/>
    </source>
</evidence>
<comment type="subunit">
    <text evidence="13">Component of the NSL complex at least composed of KAT8/MOF, KANSL1, KANSL2, KANSL3, MCRS1, PHF20, OGT1/OGT, WDR5 and HCFC1.</text>
</comment>
<dbReference type="GO" id="GO:0044545">
    <property type="term" value="C:NSL complex"/>
    <property type="evidence" value="ECO:0007669"/>
    <property type="project" value="TreeGrafter"/>
</dbReference>
<gene>
    <name evidence="17 18 19" type="primary">LOC108734411</name>
</gene>
<evidence type="ECO:0000256" key="11">
    <source>
        <dbReference type="ARBA" id="ARBA00033378"/>
    </source>
</evidence>
<evidence type="ECO:0000256" key="7">
    <source>
        <dbReference type="ARBA" id="ARBA00022853"/>
    </source>
</evidence>
<keyword evidence="4" id="KW-1017">Isopeptide bond</keyword>
<evidence type="ECO:0000313" key="18">
    <source>
        <dbReference type="RefSeq" id="XP_025831103.1"/>
    </source>
</evidence>
<sequence length="514" mass="59202">MQNEKAFLKIRSSPLSEEAKEAQAALRAQIQNELQNKKQCNYQPHECTQLSLNGYDYCFRHILQDKCAPFKQCAYVYPVTSKRCYMPAPKTDKKEPIYCNEHALRNHLHKAKRNARYPPPKSTENLLYSLSHHLKKSRTRSTSSCTQYSDEGRSTPDEGEAKVTKSVDPFIDIDAAAITSSSSTILDVCSESESDVEAATYSSVWHDSHAESSDEESVDSEQEDVLKHANVYTAEEITSITRDKLIRLQALYIDQFRHLNYLLRERRRKYLHSLKREKESFCSINDQVRDNPKELRLYKKLKAYNNYHRLHGVEAVCRKKELEQRLQKTEGIHHRPPAYIKCSFTEGGVRCKERALPVARHCRKHILQDSNQVLFRACGKVNGDIACSTPIEAIFDGSTCNLHMDIPPLRSYAQIRKDSESDFDDVEESKQHSACSSLTEKPVNFEKDEKYLSSIKEEDSRTFLVTDIPAVQMEKQIKMERNTSENSTKEREDMTFDASFDSNSNSLKKEDVIE</sequence>
<evidence type="ECO:0000313" key="16">
    <source>
        <dbReference type="Proteomes" id="UP000192223"/>
    </source>
</evidence>
<comment type="subcellular location">
    <subcellularLocation>
        <location evidence="2">Mitochondrion</location>
    </subcellularLocation>
    <subcellularLocation>
        <location evidence="1">Nucleus</location>
    </subcellularLocation>
</comment>
<keyword evidence="6" id="KW-0832">Ubl conjugation</keyword>
<keyword evidence="16" id="KW-1185">Reference proteome</keyword>
<evidence type="ECO:0000256" key="8">
    <source>
        <dbReference type="ARBA" id="ARBA00023128"/>
    </source>
</evidence>
<dbReference type="Pfam" id="PF13891">
    <property type="entry name" value="zf-C3HC3H_KANSL2"/>
    <property type="match status" value="2"/>
</dbReference>
<keyword evidence="7" id="KW-0156">Chromatin regulator</keyword>
<dbReference type="RefSeq" id="XP_025831103.1">
    <property type="nucleotide sequence ID" value="XM_025975318.1"/>
</dbReference>
<evidence type="ECO:0000313" key="19">
    <source>
        <dbReference type="RefSeq" id="XP_025831104.1"/>
    </source>
</evidence>
<evidence type="ECO:0000313" key="17">
    <source>
        <dbReference type="RefSeq" id="XP_018321473.2"/>
    </source>
</evidence>
<dbReference type="RefSeq" id="XP_025831104.1">
    <property type="nucleotide sequence ID" value="XM_025975319.1"/>
</dbReference>
<dbReference type="Proteomes" id="UP000192223">
    <property type="component" value="Unplaced"/>
</dbReference>
<dbReference type="PANTHER" id="PTHR13453">
    <property type="entry name" value="KAT8 REGULATORY NSL COMPLEX SUBUNIT 2"/>
    <property type="match status" value="1"/>
</dbReference>
<dbReference type="CTD" id="43529"/>
<feature type="region of interest" description="Disordered" evidence="14">
    <location>
        <begin position="475"/>
        <end position="514"/>
    </location>
</feature>
<feature type="compositionally biased region" description="Basic and acidic residues" evidence="14">
    <location>
        <begin position="150"/>
        <end position="162"/>
    </location>
</feature>
<reference evidence="17 18" key="1">
    <citation type="submission" date="2025-04" db="UniProtKB">
        <authorList>
            <consortium name="RefSeq"/>
        </authorList>
    </citation>
    <scope>IDENTIFICATION</scope>
    <source>
        <tissue evidence="17 18">Entire body</tissue>
    </source>
</reference>